<accession>A0A8B6BK32</accession>
<protein>
    <submittedName>
        <fullName evidence="2">Uncharacterized protein</fullName>
    </submittedName>
</protein>
<reference evidence="2" key="1">
    <citation type="submission" date="2018-11" db="EMBL/GenBank/DDBJ databases">
        <authorList>
            <person name="Alioto T."/>
            <person name="Alioto T."/>
        </authorList>
    </citation>
    <scope>NUCLEOTIDE SEQUENCE</scope>
</reference>
<evidence type="ECO:0000313" key="2">
    <source>
        <dbReference type="EMBL" id="VDH91478.1"/>
    </source>
</evidence>
<keyword evidence="3" id="KW-1185">Reference proteome</keyword>
<keyword evidence="1" id="KW-0472">Membrane</keyword>
<evidence type="ECO:0000313" key="3">
    <source>
        <dbReference type="Proteomes" id="UP000596742"/>
    </source>
</evidence>
<proteinExistence type="predicted"/>
<keyword evidence="1" id="KW-0812">Transmembrane</keyword>
<dbReference type="EMBL" id="UYJE01000233">
    <property type="protein sequence ID" value="VDH91478.1"/>
    <property type="molecule type" value="Genomic_DNA"/>
</dbReference>
<dbReference type="OrthoDB" id="6191190at2759"/>
<evidence type="ECO:0000256" key="1">
    <source>
        <dbReference type="SAM" id="Phobius"/>
    </source>
</evidence>
<dbReference type="Proteomes" id="UP000596742">
    <property type="component" value="Unassembled WGS sequence"/>
</dbReference>
<organism evidence="2 3">
    <name type="scientific">Mytilus galloprovincialis</name>
    <name type="common">Mediterranean mussel</name>
    <dbReference type="NCBI Taxonomy" id="29158"/>
    <lineage>
        <taxon>Eukaryota</taxon>
        <taxon>Metazoa</taxon>
        <taxon>Spiralia</taxon>
        <taxon>Lophotrochozoa</taxon>
        <taxon>Mollusca</taxon>
        <taxon>Bivalvia</taxon>
        <taxon>Autobranchia</taxon>
        <taxon>Pteriomorphia</taxon>
        <taxon>Mytilida</taxon>
        <taxon>Mytiloidea</taxon>
        <taxon>Mytilidae</taxon>
        <taxon>Mytilinae</taxon>
        <taxon>Mytilus</taxon>
    </lineage>
</organism>
<keyword evidence="1" id="KW-1133">Transmembrane helix</keyword>
<gene>
    <name evidence="2" type="ORF">MGAL_10B020282</name>
</gene>
<dbReference type="AlphaFoldDB" id="A0A8B6BK32"/>
<sequence>MFIYVADYLCSEIVAGAAVTFAAIIIFLFGIIFIQRRQLANASYTTLTVRRDQNNYNEVPDQMSVSIIGQYYEMSAVSETHASGDKPTVQQNIDQIQHIDTSGYLIPSGMLETGGDYQTIAD</sequence>
<comment type="caution">
    <text evidence="2">The sequence shown here is derived from an EMBL/GenBank/DDBJ whole genome shotgun (WGS) entry which is preliminary data.</text>
</comment>
<feature type="transmembrane region" description="Helical" evidence="1">
    <location>
        <begin position="13"/>
        <end position="34"/>
    </location>
</feature>
<name>A0A8B6BK32_MYTGA</name>